<sequence>MIKFLDLFNTMHCDFFEIQKGRKSEFVEWEMSGKMLQTCKKYFDDRVIDFYITRSNKNNELGLVIRLEEIKK</sequence>
<reference evidence="1" key="1">
    <citation type="journal article" date="2021" name="Proc. Natl. Acad. Sci. U.S.A.">
        <title>A Catalog of Tens of Thousands of Viruses from Human Metagenomes Reveals Hidden Associations with Chronic Diseases.</title>
        <authorList>
            <person name="Tisza M.J."/>
            <person name="Buck C.B."/>
        </authorList>
    </citation>
    <scope>NUCLEOTIDE SEQUENCE</scope>
    <source>
        <strain evidence="1">CtbbV81</strain>
    </source>
</reference>
<protein>
    <submittedName>
        <fullName evidence="1">Uncharacterized protein</fullName>
    </submittedName>
</protein>
<organism evidence="1">
    <name type="scientific">Siphoviridae sp. ctbbV81</name>
    <dbReference type="NCBI Taxonomy" id="2827900"/>
    <lineage>
        <taxon>Viruses</taxon>
        <taxon>Duplodnaviria</taxon>
        <taxon>Heunggongvirae</taxon>
        <taxon>Uroviricota</taxon>
        <taxon>Caudoviricetes</taxon>
    </lineage>
</organism>
<evidence type="ECO:0000313" key="1">
    <source>
        <dbReference type="EMBL" id="DAF65488.1"/>
    </source>
</evidence>
<dbReference type="EMBL" id="BK032878">
    <property type="protein sequence ID" value="DAF65488.1"/>
    <property type="molecule type" value="Genomic_DNA"/>
</dbReference>
<accession>A0A8S5TQU2</accession>
<proteinExistence type="predicted"/>
<name>A0A8S5TQU2_9CAUD</name>